<organism evidence="2 3">
    <name type="scientific">Sulfolobales Beppu filamentous virus 2</name>
    <dbReference type="NCBI Taxonomy" id="2493123"/>
    <lineage>
        <taxon>Viruses</taxon>
        <taxon>Adnaviria</taxon>
        <taxon>Zilligvirae</taxon>
        <taxon>Taleaviricota</taxon>
        <taxon>Tokiviricetes</taxon>
        <taxon>Ligamenvirales</taxon>
        <taxon>Lipothrixviridae</taxon>
        <taxon>Alphalipothrixvirus</taxon>
        <taxon>Alphalipothrixvirus umijigokuense</taxon>
    </lineage>
</organism>
<keyword evidence="1" id="KW-0472">Membrane</keyword>
<gene>
    <name evidence="2" type="ORF">SBFV2_gp45</name>
</gene>
<evidence type="ECO:0000313" key="2">
    <source>
        <dbReference type="EMBL" id="AZI75812.1"/>
    </source>
</evidence>
<keyword evidence="3" id="KW-1185">Reference proteome</keyword>
<dbReference type="EMBL" id="MK064563">
    <property type="protein sequence ID" value="AZI75812.1"/>
    <property type="molecule type" value="Genomic_DNA"/>
</dbReference>
<accession>A0A3S8NF13</accession>
<evidence type="ECO:0000313" key="3">
    <source>
        <dbReference type="Proteomes" id="UP000277749"/>
    </source>
</evidence>
<keyword evidence="1" id="KW-1133">Transmembrane helix</keyword>
<sequence>MISLIVLIDPDIYTILAYVSSVMTIVYMSYRMLIRELEKEILMVYEQKLKKQIDDEVIVVYEKRLKKDIEELIKLYCTRDRS</sequence>
<evidence type="ECO:0000256" key="1">
    <source>
        <dbReference type="SAM" id="Phobius"/>
    </source>
</evidence>
<reference evidence="2 3" key="1">
    <citation type="journal article" date="2018" name="Environ. Microbiol.">
        <title>New archaeal viruses discovered by metagenomic analysis of viral communities in enrichment cultures.</title>
        <authorList>
            <person name="Liu Y."/>
            <person name="Brandt D."/>
            <person name="Ishino S."/>
            <person name="Ishino Y."/>
            <person name="Koonin E.V."/>
            <person name="Kalinowski J."/>
            <person name="Krupovic M."/>
            <person name="Prangishvili D."/>
        </authorList>
    </citation>
    <scope>NUCLEOTIDE SEQUENCE [LARGE SCALE GENOMIC DNA]</scope>
</reference>
<protein>
    <submittedName>
        <fullName evidence="2">Uncharacterized protein</fullName>
    </submittedName>
</protein>
<proteinExistence type="predicted"/>
<feature type="transmembrane region" description="Helical" evidence="1">
    <location>
        <begin position="12"/>
        <end position="30"/>
    </location>
</feature>
<dbReference type="Proteomes" id="UP000277749">
    <property type="component" value="Segment"/>
</dbReference>
<name>A0A3S8NF13_9VIRU</name>
<keyword evidence="1" id="KW-0812">Transmembrane</keyword>